<keyword evidence="4" id="KW-0645">Protease</keyword>
<dbReference type="RefSeq" id="WP_092073880.1">
    <property type="nucleotide sequence ID" value="NZ_FNHB01000006.1"/>
</dbReference>
<dbReference type="GO" id="GO:0008360">
    <property type="term" value="P:regulation of cell shape"/>
    <property type="evidence" value="ECO:0007669"/>
    <property type="project" value="UniProtKB-KW"/>
</dbReference>
<feature type="domain" description="Glycosyl transferase family 51" evidence="14">
    <location>
        <begin position="66"/>
        <end position="231"/>
    </location>
</feature>
<keyword evidence="3" id="KW-0121">Carboxypeptidase</keyword>
<dbReference type="InterPro" id="IPR001264">
    <property type="entry name" value="Glyco_trans_51"/>
</dbReference>
<comment type="similarity">
    <text evidence="2">In the N-terminal section; belongs to the glycosyltransferase 51 family.</text>
</comment>
<dbReference type="GO" id="GO:0071555">
    <property type="term" value="P:cell wall organization"/>
    <property type="evidence" value="ECO:0007669"/>
    <property type="project" value="UniProtKB-KW"/>
</dbReference>
<evidence type="ECO:0000256" key="11">
    <source>
        <dbReference type="ARBA" id="ARBA00023316"/>
    </source>
</evidence>
<evidence type="ECO:0000256" key="7">
    <source>
        <dbReference type="ARBA" id="ARBA00022801"/>
    </source>
</evidence>
<gene>
    <name evidence="15" type="ORF">SAMN04488502_106230</name>
</gene>
<keyword evidence="16" id="KW-1185">Reference proteome</keyword>
<dbReference type="GO" id="GO:0006508">
    <property type="term" value="P:proteolysis"/>
    <property type="evidence" value="ECO:0007669"/>
    <property type="project" value="UniProtKB-KW"/>
</dbReference>
<name>A0A1G9VAN7_9FIRM</name>
<evidence type="ECO:0000256" key="2">
    <source>
        <dbReference type="ARBA" id="ARBA00007739"/>
    </source>
</evidence>
<dbReference type="GO" id="GO:0008955">
    <property type="term" value="F:peptidoglycan glycosyltransferase activity"/>
    <property type="evidence" value="ECO:0007669"/>
    <property type="project" value="UniProtKB-EC"/>
</dbReference>
<comment type="catalytic activity">
    <reaction evidence="12">
        <text>Preferential cleavage: (Ac)2-L-Lys-D-Ala-|-D-Ala. Also transpeptidation of peptidyl-alanyl moieties that are N-acyl substituents of D-alanine.</text>
        <dbReference type="EC" id="3.4.16.4"/>
    </reaction>
</comment>
<dbReference type="GO" id="GO:0009252">
    <property type="term" value="P:peptidoglycan biosynthetic process"/>
    <property type="evidence" value="ECO:0007669"/>
    <property type="project" value="UniProtKB-KW"/>
</dbReference>
<dbReference type="GO" id="GO:0030288">
    <property type="term" value="C:outer membrane-bounded periplasmic space"/>
    <property type="evidence" value="ECO:0007669"/>
    <property type="project" value="TreeGrafter"/>
</dbReference>
<dbReference type="EMBL" id="FNHB01000006">
    <property type="protein sequence ID" value="SDM69262.1"/>
    <property type="molecule type" value="Genomic_DNA"/>
</dbReference>
<dbReference type="InterPro" id="IPR036950">
    <property type="entry name" value="PBP_transglycosylase"/>
</dbReference>
<protein>
    <submittedName>
        <fullName evidence="15">Penicillin-binding protein 1A</fullName>
    </submittedName>
</protein>
<evidence type="ECO:0000256" key="3">
    <source>
        <dbReference type="ARBA" id="ARBA00022645"/>
    </source>
</evidence>
<dbReference type="Proteomes" id="UP000214880">
    <property type="component" value="Unassembled WGS sequence"/>
</dbReference>
<dbReference type="Pfam" id="PF00912">
    <property type="entry name" value="Transgly"/>
    <property type="match status" value="1"/>
</dbReference>
<keyword evidence="9" id="KW-0573">Peptidoglycan synthesis</keyword>
<keyword evidence="10" id="KW-0511">Multifunctional enzyme</keyword>
<evidence type="ECO:0000256" key="10">
    <source>
        <dbReference type="ARBA" id="ARBA00023268"/>
    </source>
</evidence>
<keyword evidence="6" id="KW-0808">Transferase</keyword>
<keyword evidence="11" id="KW-0961">Cell wall biogenesis/degradation</keyword>
<evidence type="ECO:0000256" key="5">
    <source>
        <dbReference type="ARBA" id="ARBA00022676"/>
    </source>
</evidence>
<evidence type="ECO:0000256" key="1">
    <source>
        <dbReference type="ARBA" id="ARBA00007090"/>
    </source>
</evidence>
<evidence type="ECO:0000256" key="12">
    <source>
        <dbReference type="ARBA" id="ARBA00034000"/>
    </source>
</evidence>
<evidence type="ECO:0000259" key="14">
    <source>
        <dbReference type="Pfam" id="PF00912"/>
    </source>
</evidence>
<comment type="catalytic activity">
    <reaction evidence="13">
        <text>[GlcNAc-(1-&gt;4)-Mur2Ac(oyl-L-Ala-gamma-D-Glu-L-Lys-D-Ala-D-Ala)](n)-di-trans,octa-cis-undecaprenyl diphosphate + beta-D-GlcNAc-(1-&gt;4)-Mur2Ac(oyl-L-Ala-gamma-D-Glu-L-Lys-D-Ala-D-Ala)-di-trans,octa-cis-undecaprenyl diphosphate = [GlcNAc-(1-&gt;4)-Mur2Ac(oyl-L-Ala-gamma-D-Glu-L-Lys-D-Ala-D-Ala)](n+1)-di-trans,octa-cis-undecaprenyl diphosphate + di-trans,octa-cis-undecaprenyl diphosphate + H(+)</text>
        <dbReference type="Rhea" id="RHEA:23708"/>
        <dbReference type="Rhea" id="RHEA-COMP:9602"/>
        <dbReference type="Rhea" id="RHEA-COMP:9603"/>
        <dbReference type="ChEBI" id="CHEBI:15378"/>
        <dbReference type="ChEBI" id="CHEBI:58405"/>
        <dbReference type="ChEBI" id="CHEBI:60033"/>
        <dbReference type="ChEBI" id="CHEBI:78435"/>
        <dbReference type="EC" id="2.4.99.28"/>
    </reaction>
</comment>
<dbReference type="InterPro" id="IPR050396">
    <property type="entry name" value="Glycosyltr_51/Transpeptidase"/>
</dbReference>
<proteinExistence type="inferred from homology"/>
<dbReference type="PANTHER" id="PTHR32282">
    <property type="entry name" value="BINDING PROTEIN TRANSPEPTIDASE, PUTATIVE-RELATED"/>
    <property type="match status" value="1"/>
</dbReference>
<evidence type="ECO:0000256" key="6">
    <source>
        <dbReference type="ARBA" id="ARBA00022679"/>
    </source>
</evidence>
<evidence type="ECO:0000256" key="9">
    <source>
        <dbReference type="ARBA" id="ARBA00022984"/>
    </source>
</evidence>
<accession>A0A1G9VAN7</accession>
<evidence type="ECO:0000256" key="4">
    <source>
        <dbReference type="ARBA" id="ARBA00022670"/>
    </source>
</evidence>
<dbReference type="STRING" id="146817.SAMN04488502_106230"/>
<keyword evidence="7" id="KW-0378">Hydrolase</keyword>
<dbReference type="SUPFAM" id="SSF53955">
    <property type="entry name" value="Lysozyme-like"/>
    <property type="match status" value="1"/>
</dbReference>
<evidence type="ECO:0000313" key="15">
    <source>
        <dbReference type="EMBL" id="SDM69262.1"/>
    </source>
</evidence>
<sequence length="257" mass="28086">MNIRHFLLSLLILFAASFLWAGGGNLISSYLPAAAKSQEFAGAASTLLDRSYRIIALKKAVQAKLTTKNYIPLKDIPLTVQQAVIAVEDNRFYQHAGFDIEGILRATLVNLQTGRIQEGGSTITQQLIKNLFLSSERSLSRKIEEFILAVDMELRYSKEEILEMYLNSIYFGSGMYGIGEAAAGYFAKTPAELSLAEAALLAGLPNAPSLNSPYVNFTAAKQRQAVVLTAMVKKSYIRPAQAEAANAEPIILAQHQP</sequence>
<comment type="similarity">
    <text evidence="1">In the C-terminal section; belongs to the transpeptidase family.</text>
</comment>
<dbReference type="GO" id="GO:0009002">
    <property type="term" value="F:serine-type D-Ala-D-Ala carboxypeptidase activity"/>
    <property type="evidence" value="ECO:0007669"/>
    <property type="project" value="UniProtKB-EC"/>
</dbReference>
<dbReference type="OrthoDB" id="9766909at2"/>
<evidence type="ECO:0000256" key="13">
    <source>
        <dbReference type="ARBA" id="ARBA00049902"/>
    </source>
</evidence>
<keyword evidence="5" id="KW-0328">Glycosyltransferase</keyword>
<evidence type="ECO:0000256" key="8">
    <source>
        <dbReference type="ARBA" id="ARBA00022960"/>
    </source>
</evidence>
<dbReference type="InterPro" id="IPR023346">
    <property type="entry name" value="Lysozyme-like_dom_sf"/>
</dbReference>
<dbReference type="AlphaFoldDB" id="A0A1G9VAN7"/>
<evidence type="ECO:0000313" key="16">
    <source>
        <dbReference type="Proteomes" id="UP000214880"/>
    </source>
</evidence>
<organism evidence="15 16">
    <name type="scientific">Dendrosporobacter quercicolus</name>
    <dbReference type="NCBI Taxonomy" id="146817"/>
    <lineage>
        <taxon>Bacteria</taxon>
        <taxon>Bacillati</taxon>
        <taxon>Bacillota</taxon>
        <taxon>Negativicutes</taxon>
        <taxon>Selenomonadales</taxon>
        <taxon>Sporomusaceae</taxon>
        <taxon>Dendrosporobacter</taxon>
    </lineage>
</organism>
<dbReference type="FunFam" id="1.10.3810.10:FF:000001">
    <property type="entry name" value="Penicillin-binding protein 1A"/>
    <property type="match status" value="1"/>
</dbReference>
<dbReference type="PANTHER" id="PTHR32282:SF33">
    <property type="entry name" value="PEPTIDOGLYCAN GLYCOSYLTRANSFERASE"/>
    <property type="match status" value="1"/>
</dbReference>
<dbReference type="Gene3D" id="1.10.3810.10">
    <property type="entry name" value="Biosynthetic peptidoglycan transglycosylase-like"/>
    <property type="match status" value="1"/>
</dbReference>
<keyword evidence="8" id="KW-0133">Cell shape</keyword>
<reference evidence="15 16" key="1">
    <citation type="submission" date="2016-10" db="EMBL/GenBank/DDBJ databases">
        <authorList>
            <person name="de Groot N.N."/>
        </authorList>
    </citation>
    <scope>NUCLEOTIDE SEQUENCE [LARGE SCALE GENOMIC DNA]</scope>
    <source>
        <strain evidence="15 16">DSM 1736</strain>
    </source>
</reference>